<dbReference type="Pfam" id="PF17921">
    <property type="entry name" value="Integrase_H2C2"/>
    <property type="match status" value="1"/>
</dbReference>
<evidence type="ECO:0000313" key="10">
    <source>
        <dbReference type="Proteomes" id="UP001186944"/>
    </source>
</evidence>
<protein>
    <recommendedName>
        <fullName evidence="11">Endonuclease</fullName>
    </recommendedName>
</protein>
<dbReference type="FunFam" id="1.10.340.70:FF:000003">
    <property type="entry name" value="Protein CBG25708"/>
    <property type="match status" value="1"/>
</dbReference>
<comment type="caution">
    <text evidence="9">The sequence shown here is derived from an EMBL/GenBank/DDBJ whole genome shotgun (WGS) entry which is preliminary data.</text>
</comment>
<reference evidence="9" key="1">
    <citation type="submission" date="2019-08" db="EMBL/GenBank/DDBJ databases">
        <title>The improved chromosome-level genome for the pearl oyster Pinctada fucata martensii using PacBio sequencing and Hi-C.</title>
        <authorList>
            <person name="Zheng Z."/>
        </authorList>
    </citation>
    <scope>NUCLEOTIDE SEQUENCE</scope>
    <source>
        <strain evidence="9">ZZ-2019</strain>
        <tissue evidence="9">Adductor muscle</tissue>
    </source>
</reference>
<feature type="domain" description="Reverse transcriptase" evidence="7">
    <location>
        <begin position="493"/>
        <end position="669"/>
    </location>
</feature>
<dbReference type="PROSITE" id="PS50878">
    <property type="entry name" value="RT_POL"/>
    <property type="match status" value="1"/>
</dbReference>
<keyword evidence="1" id="KW-0808">Transferase</keyword>
<keyword evidence="10" id="KW-1185">Reference proteome</keyword>
<dbReference type="GO" id="GO:0016779">
    <property type="term" value="F:nucleotidyltransferase activity"/>
    <property type="evidence" value="ECO:0007669"/>
    <property type="project" value="UniProtKB-KW"/>
</dbReference>
<dbReference type="Gene3D" id="1.10.340.70">
    <property type="match status" value="1"/>
</dbReference>
<dbReference type="GO" id="GO:0015074">
    <property type="term" value="P:DNA integration"/>
    <property type="evidence" value="ECO:0007669"/>
    <property type="project" value="InterPro"/>
</dbReference>
<dbReference type="Pfam" id="PF17919">
    <property type="entry name" value="RT_RNaseH_2"/>
    <property type="match status" value="1"/>
</dbReference>
<evidence type="ECO:0000256" key="4">
    <source>
        <dbReference type="ARBA" id="ARBA00022759"/>
    </source>
</evidence>
<dbReference type="GO" id="GO:0004519">
    <property type="term" value="F:endonuclease activity"/>
    <property type="evidence" value="ECO:0007669"/>
    <property type="project" value="UniProtKB-KW"/>
</dbReference>
<dbReference type="FunFam" id="3.30.70.270:FF:000026">
    <property type="entry name" value="Transposon Ty3-G Gag-Pol polyprotein"/>
    <property type="match status" value="1"/>
</dbReference>
<evidence type="ECO:0000256" key="6">
    <source>
        <dbReference type="SAM" id="MobiDB-lite"/>
    </source>
</evidence>
<accession>A0AA89BKF4</accession>
<dbReference type="CDD" id="cd09274">
    <property type="entry name" value="RNase_HI_RT_Ty3"/>
    <property type="match status" value="1"/>
</dbReference>
<dbReference type="SUPFAM" id="SSF56672">
    <property type="entry name" value="DNA/RNA polymerases"/>
    <property type="match status" value="1"/>
</dbReference>
<dbReference type="InterPro" id="IPR036397">
    <property type="entry name" value="RNaseH_sf"/>
</dbReference>
<dbReference type="Pfam" id="PF00078">
    <property type="entry name" value="RVT_1"/>
    <property type="match status" value="1"/>
</dbReference>
<keyword evidence="2" id="KW-0548">Nucleotidyltransferase</keyword>
<dbReference type="InterPro" id="IPR050951">
    <property type="entry name" value="Retrovirus_Pol_polyprotein"/>
</dbReference>
<dbReference type="FunFam" id="3.10.20.370:FF:000001">
    <property type="entry name" value="Retrovirus-related Pol polyprotein from transposon 17.6-like protein"/>
    <property type="match status" value="1"/>
</dbReference>
<name>A0AA89BKF4_PINIB</name>
<dbReference type="EMBL" id="VSWD01000013">
    <property type="protein sequence ID" value="KAK3084352.1"/>
    <property type="molecule type" value="Genomic_DNA"/>
</dbReference>
<dbReference type="GO" id="GO:0003676">
    <property type="term" value="F:nucleic acid binding"/>
    <property type="evidence" value="ECO:0007669"/>
    <property type="project" value="InterPro"/>
</dbReference>
<gene>
    <name evidence="9" type="ORF">FSP39_012041</name>
</gene>
<dbReference type="Pfam" id="PF00665">
    <property type="entry name" value="rve"/>
    <property type="match status" value="1"/>
</dbReference>
<dbReference type="InterPro" id="IPR012337">
    <property type="entry name" value="RNaseH-like_sf"/>
</dbReference>
<feature type="domain" description="Integrase catalytic" evidence="8">
    <location>
        <begin position="1036"/>
        <end position="1202"/>
    </location>
</feature>
<evidence type="ECO:0000259" key="8">
    <source>
        <dbReference type="PROSITE" id="PS50994"/>
    </source>
</evidence>
<dbReference type="FunFam" id="3.30.420.10:FF:000063">
    <property type="entry name" value="Retrovirus-related Pol polyprotein from transposon 297-like Protein"/>
    <property type="match status" value="1"/>
</dbReference>
<proteinExistence type="predicted"/>
<dbReference type="CDD" id="cd01647">
    <property type="entry name" value="RT_LTR"/>
    <property type="match status" value="1"/>
</dbReference>
<dbReference type="SUPFAM" id="SSF53098">
    <property type="entry name" value="Ribonuclease H-like"/>
    <property type="match status" value="1"/>
</dbReference>
<dbReference type="Gene3D" id="3.30.420.10">
    <property type="entry name" value="Ribonuclease H-like superfamily/Ribonuclease H"/>
    <property type="match status" value="1"/>
</dbReference>
<feature type="region of interest" description="Disordered" evidence="6">
    <location>
        <begin position="197"/>
        <end position="238"/>
    </location>
</feature>
<evidence type="ECO:0000259" key="7">
    <source>
        <dbReference type="PROSITE" id="PS50878"/>
    </source>
</evidence>
<dbReference type="InterPro" id="IPR021109">
    <property type="entry name" value="Peptidase_aspartic_dom_sf"/>
</dbReference>
<organism evidence="9 10">
    <name type="scientific">Pinctada imbricata</name>
    <name type="common">Atlantic pearl-oyster</name>
    <name type="synonym">Pinctada martensii</name>
    <dbReference type="NCBI Taxonomy" id="66713"/>
    <lineage>
        <taxon>Eukaryota</taxon>
        <taxon>Metazoa</taxon>
        <taxon>Spiralia</taxon>
        <taxon>Lophotrochozoa</taxon>
        <taxon>Mollusca</taxon>
        <taxon>Bivalvia</taxon>
        <taxon>Autobranchia</taxon>
        <taxon>Pteriomorphia</taxon>
        <taxon>Pterioida</taxon>
        <taxon>Pterioidea</taxon>
        <taxon>Pteriidae</taxon>
        <taxon>Pinctada</taxon>
    </lineage>
</organism>
<dbReference type="PROSITE" id="PS50994">
    <property type="entry name" value="INTEGRASE"/>
    <property type="match status" value="1"/>
</dbReference>
<dbReference type="Gene3D" id="3.10.10.10">
    <property type="entry name" value="HIV Type 1 Reverse Transcriptase, subunit A, domain 1"/>
    <property type="match status" value="1"/>
</dbReference>
<dbReference type="InterPro" id="IPR043502">
    <property type="entry name" value="DNA/RNA_pol_sf"/>
</dbReference>
<feature type="compositionally biased region" description="Polar residues" evidence="6">
    <location>
        <begin position="1296"/>
        <end position="1338"/>
    </location>
</feature>
<dbReference type="InterPro" id="IPR001584">
    <property type="entry name" value="Integrase_cat-core"/>
</dbReference>
<dbReference type="InterPro" id="IPR000477">
    <property type="entry name" value="RT_dom"/>
</dbReference>
<keyword evidence="5" id="KW-0511">Multifunctional enzyme</keyword>
<evidence type="ECO:0000256" key="2">
    <source>
        <dbReference type="ARBA" id="ARBA00022695"/>
    </source>
</evidence>
<evidence type="ECO:0008006" key="11">
    <source>
        <dbReference type="Google" id="ProtNLM"/>
    </source>
</evidence>
<feature type="region of interest" description="Disordered" evidence="6">
    <location>
        <begin position="1296"/>
        <end position="1339"/>
    </location>
</feature>
<keyword evidence="4" id="KW-0378">Hydrolase</keyword>
<evidence type="ECO:0000256" key="5">
    <source>
        <dbReference type="ARBA" id="ARBA00023268"/>
    </source>
</evidence>
<evidence type="ECO:0000256" key="1">
    <source>
        <dbReference type="ARBA" id="ARBA00022679"/>
    </source>
</evidence>
<dbReference type="InterPro" id="IPR043128">
    <property type="entry name" value="Rev_trsase/Diguanyl_cyclase"/>
</dbReference>
<dbReference type="Gene3D" id="3.30.70.270">
    <property type="match status" value="2"/>
</dbReference>
<dbReference type="InterPro" id="IPR041588">
    <property type="entry name" value="Integrase_H2C2"/>
</dbReference>
<dbReference type="InterPro" id="IPR041577">
    <property type="entry name" value="RT_RNaseH_2"/>
</dbReference>
<sequence>MAESTLTGSTPQLNWEAGDLPKAWKSFRTHVEFMFNGPLKSKSEEEKCNYLMIWVGDKGREIYGTWTLTNDEKKSLDTLYAKFKAYVEPKSNRVFSRYKFQCIIQSDTDSCEQFITALKIAVKDCGYDNPDEMVRDRIVFGIKSPKIREKLINEGSGLTLEKAIDVARSYEMSQAQLKSMSLEDPKIDAINKHKFYNRNKPNFSGNKMRGGQRQHANKTSNDSKPKCGRCGSSDHNKDEECPAIGKICRKCNRFDHYESMCRSRRKFQGRTHNTGRPRTKQVHALQQDESEYSDESYDYDELFLGMLFFEVNSIDADWSMTLQVNGTDVNFQLDTGAKCNVLNTKTYRKLGISAPLAMPNTRLKSYTGHHIDFEGTIRLPVSHKGVEHYEIFYIVNLDAPNVVGAETCKKLNLVQRIHAIKSDTCSTEPVLQSLSDIYPDSDYSDLFQGLGCLPGKYSIKLDPNVTPVIHPPRKIPISLMDKVRNELKSMEEKGVIVKQTEPTEWVNSMVIVNKGNKIRICIDPKDLNHAIMREHFPLKTIEDIIGNMPNAKVFSKLDATTGFWQIQLDEASSKLCTFNTPFGRFRFTRLPFGIKSASEVFQKITSQMVEDIPGAEAIIDDILIWGSTQQEHDERLKRVLDKAREYNLKLSPDKCKLRRDSIKYVGHILSSEGVKPDPEKIRAVQSMEKPTNKQEMLTFLGFVQYLGKFMPRMSDVSTPLRKLTEHSAEWIWTREHDVSFETLKTMAINAPVLKYYDPNLPLTLSVDASSKGVGAVLIQEGKPIAYGSRALTDSQKNYAQIEKETLALVYGCQKFHQYMFGRTVHVETDHKPLQSIFSKSLLKAPMRLQRLLLAVQKYDLVVKYKPGKLMFLADHLSRSFLPETTEQLIPDVEVNSISPASYLPLSQDRYLELQQKTGEDETLQTLKNTVQNGWPMNKSQLPYCLHPYWSIRDEIAFIDGLLYKGDRLIIPKSLQPEMLNIIHQSHLGIVKCKSCAREVLYWPGMSSQIEDKISQCSVCAEIQNSNPKEPLLTVEIPDRPWAKVATDIFVLNSNHYLLTVDYYSKWPEVVKLNELTSSYVIAALKSQFAKYGIPDEIISDNGPQYSSREFQEFANCYGFTHNTSSPHYAQSNGQAERMVQTVKRLLKKSSDPYLSLMDYRNTPLENIGYSPAQLFLGRRIKTMLPTTSDLLRTPNSKLIQEKLRNRQAKAKHHFDRKAGKPLSQLKVGDSVMIQNHASPTTWKHGTVDSKHHAERSYIIRTPDNKCYRRNRKMLKPTQSTPPLSHDVTVEKSFANPDSISSIPKVANSTSQPSTTNGSANLQSSVPNTLNSNLQQTRSGRIIRKPAKYADYVS</sequence>
<dbReference type="SUPFAM" id="SSF50630">
    <property type="entry name" value="Acid proteases"/>
    <property type="match status" value="1"/>
</dbReference>
<dbReference type="PANTHER" id="PTHR37984">
    <property type="entry name" value="PROTEIN CBG26694"/>
    <property type="match status" value="1"/>
</dbReference>
<dbReference type="PANTHER" id="PTHR37984:SF5">
    <property type="entry name" value="PROTEIN NYNRIN-LIKE"/>
    <property type="match status" value="1"/>
</dbReference>
<dbReference type="Proteomes" id="UP001186944">
    <property type="component" value="Unassembled WGS sequence"/>
</dbReference>
<dbReference type="Gene3D" id="2.40.70.10">
    <property type="entry name" value="Acid Proteases"/>
    <property type="match status" value="1"/>
</dbReference>
<evidence type="ECO:0000313" key="9">
    <source>
        <dbReference type="EMBL" id="KAK3084352.1"/>
    </source>
</evidence>
<keyword evidence="3" id="KW-0540">Nuclease</keyword>
<keyword evidence="4" id="KW-0255">Endonuclease</keyword>
<evidence type="ECO:0000256" key="3">
    <source>
        <dbReference type="ARBA" id="ARBA00022722"/>
    </source>
</evidence>